<accession>A0AAD5HIR3</accession>
<evidence type="ECO:0000256" key="1">
    <source>
        <dbReference type="SAM" id="MobiDB-lite"/>
    </source>
</evidence>
<reference evidence="2" key="1">
    <citation type="submission" date="2021-06" db="EMBL/GenBank/DDBJ databases">
        <authorList>
            <consortium name="DOE Joint Genome Institute"/>
            <person name="Mondo S.J."/>
            <person name="Amses K.R."/>
            <person name="Simmons D.R."/>
            <person name="Longcore J.E."/>
            <person name="Seto K."/>
            <person name="Alves G.H."/>
            <person name="Bonds A.E."/>
            <person name="Quandt C.A."/>
            <person name="Davis W.J."/>
            <person name="Chang Y."/>
            <person name="Letcher P.M."/>
            <person name="Powell M.J."/>
            <person name="Kuo A."/>
            <person name="Labutti K."/>
            <person name="Pangilinan J."/>
            <person name="Andreopoulos W."/>
            <person name="Tritt A."/>
            <person name="Riley R."/>
            <person name="Hundley H."/>
            <person name="Johnson J."/>
            <person name="Lipzen A."/>
            <person name="Barry K."/>
            <person name="Berbee M.L."/>
            <person name="Buchler N.E."/>
            <person name="Grigoriev I.V."/>
            <person name="Spatafora J.W."/>
            <person name="Stajich J.E."/>
            <person name="James T.Y."/>
        </authorList>
    </citation>
    <scope>NUCLEOTIDE SEQUENCE</scope>
    <source>
        <strain evidence="2">AG</strain>
    </source>
</reference>
<dbReference type="AlphaFoldDB" id="A0AAD5HIR3"/>
<dbReference type="RefSeq" id="XP_051448552.1">
    <property type="nucleotide sequence ID" value="XM_051585768.1"/>
</dbReference>
<feature type="compositionally biased region" description="Polar residues" evidence="1">
    <location>
        <begin position="215"/>
        <end position="243"/>
    </location>
</feature>
<evidence type="ECO:0000313" key="2">
    <source>
        <dbReference type="EMBL" id="KAI8583548.1"/>
    </source>
</evidence>
<organism evidence="2 3">
    <name type="scientific">Umbelopsis ramanniana AG</name>
    <dbReference type="NCBI Taxonomy" id="1314678"/>
    <lineage>
        <taxon>Eukaryota</taxon>
        <taxon>Fungi</taxon>
        <taxon>Fungi incertae sedis</taxon>
        <taxon>Mucoromycota</taxon>
        <taxon>Mucoromycotina</taxon>
        <taxon>Umbelopsidomycetes</taxon>
        <taxon>Umbelopsidales</taxon>
        <taxon>Umbelopsidaceae</taxon>
        <taxon>Umbelopsis</taxon>
    </lineage>
</organism>
<feature type="compositionally biased region" description="Pro residues" evidence="1">
    <location>
        <begin position="43"/>
        <end position="52"/>
    </location>
</feature>
<comment type="caution">
    <text evidence="2">The sequence shown here is derived from an EMBL/GenBank/DDBJ whole genome shotgun (WGS) entry which is preliminary data.</text>
</comment>
<feature type="non-terminal residue" evidence="2">
    <location>
        <position position="1"/>
    </location>
</feature>
<feature type="region of interest" description="Disordered" evidence="1">
    <location>
        <begin position="1"/>
        <end position="21"/>
    </location>
</feature>
<proteinExistence type="predicted"/>
<feature type="compositionally biased region" description="Polar residues" evidence="1">
    <location>
        <begin position="168"/>
        <end position="190"/>
    </location>
</feature>
<feature type="region of interest" description="Disordered" evidence="1">
    <location>
        <begin position="156"/>
        <end position="245"/>
    </location>
</feature>
<name>A0AAD5HIR3_UMBRA</name>
<evidence type="ECO:0000313" key="3">
    <source>
        <dbReference type="Proteomes" id="UP001206595"/>
    </source>
</evidence>
<feature type="region of interest" description="Disordered" evidence="1">
    <location>
        <begin position="34"/>
        <end position="134"/>
    </location>
</feature>
<feature type="compositionally biased region" description="Basic residues" evidence="1">
    <location>
        <begin position="86"/>
        <end position="104"/>
    </location>
</feature>
<reference evidence="2" key="2">
    <citation type="journal article" date="2022" name="Proc. Natl. Acad. Sci. U.S.A.">
        <title>Diploid-dominant life cycles characterize the early evolution of Fungi.</title>
        <authorList>
            <person name="Amses K.R."/>
            <person name="Simmons D.R."/>
            <person name="Longcore J.E."/>
            <person name="Mondo S.J."/>
            <person name="Seto K."/>
            <person name="Jeronimo G.H."/>
            <person name="Bonds A.E."/>
            <person name="Quandt C.A."/>
            <person name="Davis W.J."/>
            <person name="Chang Y."/>
            <person name="Federici B.A."/>
            <person name="Kuo A."/>
            <person name="LaButti K."/>
            <person name="Pangilinan J."/>
            <person name="Andreopoulos W."/>
            <person name="Tritt A."/>
            <person name="Riley R."/>
            <person name="Hundley H."/>
            <person name="Johnson J."/>
            <person name="Lipzen A."/>
            <person name="Barry K."/>
            <person name="Lang B.F."/>
            <person name="Cuomo C.A."/>
            <person name="Buchler N.E."/>
            <person name="Grigoriev I.V."/>
            <person name="Spatafora J.W."/>
            <person name="Stajich J.E."/>
            <person name="James T.Y."/>
        </authorList>
    </citation>
    <scope>NUCLEOTIDE SEQUENCE</scope>
    <source>
        <strain evidence="2">AG</strain>
    </source>
</reference>
<dbReference type="EMBL" id="MU620895">
    <property type="protein sequence ID" value="KAI8583548.1"/>
    <property type="molecule type" value="Genomic_DNA"/>
</dbReference>
<dbReference type="Proteomes" id="UP001206595">
    <property type="component" value="Unassembled WGS sequence"/>
</dbReference>
<protein>
    <submittedName>
        <fullName evidence="2">Uncharacterized protein</fullName>
    </submittedName>
</protein>
<gene>
    <name evidence="2" type="ORF">K450DRAFT_221679</name>
</gene>
<keyword evidence="3" id="KW-1185">Reference proteome</keyword>
<feature type="compositionally biased region" description="Low complexity" evidence="1">
    <location>
        <begin position="64"/>
        <end position="77"/>
    </location>
</feature>
<dbReference type="GeneID" id="75911116"/>
<sequence length="341" mass="36983">MPESSSSEKQPAAYRQIRPKPTLSFHILKPAKVAPKFRVLKPRPSPSVPLPFRPSSAFQPYQGPNLSPLLPDSSSRPRPIRPAPPSHRHLRVPPKQSLKRRRRGYGASSKNNTTFRSIKPKDDHTYTARSPSQADPTAAGVALALRAAQQIPGALLEPSANNDDGLIPTNTAEGSQRLSPTSVASQLTNESLDDNRIHRPQPIKPKTTYPPIALATTSSNSGSTPDVAQNKPNSVPPASTTTPAIRPKLMPATTAHSQPPPPALRPLVFIPTPGGEAQLYQLISVPSFPGASSIQSTPRLPVTRSIINKTVVIPKRRTRRCQNCNKLGCRGSQRRHLCTEK</sequence>